<keyword evidence="3" id="KW-1185">Reference proteome</keyword>
<dbReference type="AlphaFoldDB" id="A0A1H6CQQ3"/>
<accession>A0A1H6CQQ3</accession>
<evidence type="ECO:0000313" key="3">
    <source>
        <dbReference type="Proteomes" id="UP000199690"/>
    </source>
</evidence>
<dbReference type="Proteomes" id="UP000199690">
    <property type="component" value="Unassembled WGS sequence"/>
</dbReference>
<dbReference type="EMBL" id="FOME01000002">
    <property type="protein sequence ID" value="SFC96168.1"/>
    <property type="molecule type" value="Genomic_DNA"/>
</dbReference>
<proteinExistence type="predicted"/>
<dbReference type="EMBL" id="FNVB01000005">
    <property type="protein sequence ID" value="SEG75349.1"/>
    <property type="molecule type" value="Genomic_DNA"/>
</dbReference>
<accession>A0A1I1NL20</accession>
<sequence length="194" mass="21030">MSKAGPTTTLATVHRLVRWFRWSAAALPTPIRPPGRDTVRQRYQLERLLHDGAVADISALALELGMISDTTPDAEAAARVAAAQNRVTGILDDLRCVEAMIYPPVLTGAGLGPGLRAVAERLDLRLLLDLPPSAFGGQARARIGLLIADHLHTLRPGSVVRVRVRGRRIVRVNITDQQPGGSARRAHRAVLRCE</sequence>
<dbReference type="SMR" id="A0A1H6CQQ3"/>
<name>A0A1H6CQQ3_9PSEU</name>
<dbReference type="Proteomes" id="UP000236729">
    <property type="component" value="Unassembled WGS sequence"/>
</dbReference>
<reference evidence="1" key="1">
    <citation type="submission" date="2016-10" db="EMBL/GenBank/DDBJ databases">
        <authorList>
            <person name="de Groot N.N."/>
        </authorList>
    </citation>
    <scope>NUCLEOTIDE SEQUENCE [LARGE SCALE GENOMIC DNA]</scope>
    <source>
        <strain evidence="1">ATCC 20501</strain>
    </source>
</reference>
<evidence type="ECO:0008006" key="5">
    <source>
        <dbReference type="Google" id="ProtNLM"/>
    </source>
</evidence>
<evidence type="ECO:0000313" key="4">
    <source>
        <dbReference type="Proteomes" id="UP000236729"/>
    </source>
</evidence>
<organism evidence="1 4">
    <name type="scientific">Saccharopolyspora kobensis</name>
    <dbReference type="NCBI Taxonomy" id="146035"/>
    <lineage>
        <taxon>Bacteria</taxon>
        <taxon>Bacillati</taxon>
        <taxon>Actinomycetota</taxon>
        <taxon>Actinomycetes</taxon>
        <taxon>Pseudonocardiales</taxon>
        <taxon>Pseudonocardiaceae</taxon>
        <taxon>Saccharopolyspora</taxon>
    </lineage>
</organism>
<gene>
    <name evidence="1" type="ORF">SAMN02982929_03439</name>
    <name evidence="2" type="ORF">SAMN05216506_10232</name>
</gene>
<evidence type="ECO:0000313" key="2">
    <source>
        <dbReference type="EMBL" id="SFC96168.1"/>
    </source>
</evidence>
<evidence type="ECO:0000313" key="1">
    <source>
        <dbReference type="EMBL" id="SEG75349.1"/>
    </source>
</evidence>
<reference evidence="3 4" key="2">
    <citation type="submission" date="2016-10" db="EMBL/GenBank/DDBJ databases">
        <authorList>
            <person name="Varghese N."/>
            <person name="Submissions S."/>
        </authorList>
    </citation>
    <scope>NUCLEOTIDE SEQUENCE [LARGE SCALE GENOMIC DNA]</scope>
    <source>
        <strain evidence="4">ATCC 20501</strain>
        <strain evidence="2 3">CGMCC 4.3529</strain>
    </source>
</reference>
<protein>
    <recommendedName>
        <fullName evidence="5">Histidine kinase</fullName>
    </recommendedName>
</protein>